<name>A0A0E9S8M9_ANGAN</name>
<reference evidence="1" key="1">
    <citation type="submission" date="2014-11" db="EMBL/GenBank/DDBJ databases">
        <authorList>
            <person name="Amaro Gonzalez C."/>
        </authorList>
    </citation>
    <scope>NUCLEOTIDE SEQUENCE</scope>
</reference>
<proteinExistence type="predicted"/>
<organism evidence="1">
    <name type="scientific">Anguilla anguilla</name>
    <name type="common">European freshwater eel</name>
    <name type="synonym">Muraena anguilla</name>
    <dbReference type="NCBI Taxonomy" id="7936"/>
    <lineage>
        <taxon>Eukaryota</taxon>
        <taxon>Metazoa</taxon>
        <taxon>Chordata</taxon>
        <taxon>Craniata</taxon>
        <taxon>Vertebrata</taxon>
        <taxon>Euteleostomi</taxon>
        <taxon>Actinopterygii</taxon>
        <taxon>Neopterygii</taxon>
        <taxon>Teleostei</taxon>
        <taxon>Anguilliformes</taxon>
        <taxon>Anguillidae</taxon>
        <taxon>Anguilla</taxon>
    </lineage>
</organism>
<accession>A0A0E9S8M9</accession>
<reference evidence="1" key="2">
    <citation type="journal article" date="2015" name="Fish Shellfish Immunol.">
        <title>Early steps in the European eel (Anguilla anguilla)-Vibrio vulnificus interaction in the gills: Role of the RtxA13 toxin.</title>
        <authorList>
            <person name="Callol A."/>
            <person name="Pajuelo D."/>
            <person name="Ebbesson L."/>
            <person name="Teles M."/>
            <person name="MacKenzie S."/>
            <person name="Amaro C."/>
        </authorList>
    </citation>
    <scope>NUCLEOTIDE SEQUENCE</scope>
</reference>
<dbReference type="EMBL" id="GBXM01070995">
    <property type="protein sequence ID" value="JAH37582.1"/>
    <property type="molecule type" value="Transcribed_RNA"/>
</dbReference>
<evidence type="ECO:0000313" key="1">
    <source>
        <dbReference type="EMBL" id="JAH37582.1"/>
    </source>
</evidence>
<dbReference type="AlphaFoldDB" id="A0A0E9S8M9"/>
<protein>
    <submittedName>
        <fullName evidence="1">Uncharacterized protein</fullName>
    </submittedName>
</protein>
<sequence>MKVLIMMSFKFKMNGFNFSK</sequence>